<evidence type="ECO:0000313" key="4">
    <source>
        <dbReference type="EMBL" id="MDR7085935.1"/>
    </source>
</evidence>
<dbReference type="InterPro" id="IPR018357">
    <property type="entry name" value="Hexapep_transf_CS"/>
</dbReference>
<keyword evidence="1" id="KW-0808">Transferase</keyword>
<sequence>MTLDLVIVGSGGFGREAADVVDAINAVSPTWNVVGFVDDSPTEENVARVGRRGSQILGPLSGIGDYAPGAHCVIGVGNPTTRQRLAALAGEAGMVPATLVHPTAVIGANSMIAPGSVICAFVAVGSDVTLGSHVHLDRGSHVGHDSVLEDFVTVHPAAVISGSCHIGTGVELGTNSTLIQEIRVGAHATVGAAACVVHDVPTNVTVKGVPAR</sequence>
<gene>
    <name evidence="4" type="ORF">J2X11_000774</name>
</gene>
<comment type="caution">
    <text evidence="4">The sequence shown here is derived from an EMBL/GenBank/DDBJ whole genome shotgun (WGS) entry which is preliminary data.</text>
</comment>
<protein>
    <submittedName>
        <fullName evidence="4">Sugar O-acyltransferase (Sialic acid O-acetyltransferase NeuD family)</fullName>
    </submittedName>
</protein>
<name>A0ABU1ULA3_9ACTN</name>
<dbReference type="SUPFAM" id="SSF51161">
    <property type="entry name" value="Trimeric LpxA-like enzymes"/>
    <property type="match status" value="1"/>
</dbReference>
<dbReference type="Gene3D" id="2.160.10.10">
    <property type="entry name" value="Hexapeptide repeat proteins"/>
    <property type="match status" value="1"/>
</dbReference>
<dbReference type="RefSeq" id="WP_309966974.1">
    <property type="nucleotide sequence ID" value="NZ_JAVDWH010000001.1"/>
</dbReference>
<dbReference type="EMBL" id="JAVDWH010000001">
    <property type="protein sequence ID" value="MDR7085935.1"/>
    <property type="molecule type" value="Genomic_DNA"/>
</dbReference>
<dbReference type="InterPro" id="IPR020019">
    <property type="entry name" value="AcTrfase_PglD-like"/>
</dbReference>
<dbReference type="PANTHER" id="PTHR43300:SF7">
    <property type="entry name" value="UDP-N-ACETYLBACILLOSAMINE N-ACETYLTRANSFERASE"/>
    <property type="match status" value="1"/>
</dbReference>
<reference evidence="4 5" key="1">
    <citation type="submission" date="2023-07" db="EMBL/GenBank/DDBJ databases">
        <title>Sorghum-associated microbial communities from plants grown in Nebraska, USA.</title>
        <authorList>
            <person name="Schachtman D."/>
        </authorList>
    </citation>
    <scope>NUCLEOTIDE SEQUENCE [LARGE SCALE GENOMIC DNA]</scope>
    <source>
        <strain evidence="4 5">BE248</strain>
    </source>
</reference>
<dbReference type="NCBIfam" id="TIGR03570">
    <property type="entry name" value="NeuD_NnaD"/>
    <property type="match status" value="1"/>
</dbReference>
<dbReference type="InterPro" id="IPR041561">
    <property type="entry name" value="PglD_N"/>
</dbReference>
<feature type="domain" description="PglD N-terminal" evidence="3">
    <location>
        <begin position="4"/>
        <end position="86"/>
    </location>
</feature>
<dbReference type="InterPro" id="IPR050179">
    <property type="entry name" value="Trans_hexapeptide_repeat"/>
</dbReference>
<dbReference type="Pfam" id="PF17836">
    <property type="entry name" value="PglD_N"/>
    <property type="match status" value="1"/>
</dbReference>
<organism evidence="4 5">
    <name type="scientific">Aeromicrobium panaciterrae</name>
    <dbReference type="NCBI Taxonomy" id="363861"/>
    <lineage>
        <taxon>Bacteria</taxon>
        <taxon>Bacillati</taxon>
        <taxon>Actinomycetota</taxon>
        <taxon>Actinomycetes</taxon>
        <taxon>Propionibacteriales</taxon>
        <taxon>Nocardioidaceae</taxon>
        <taxon>Aeromicrobium</taxon>
    </lineage>
</organism>
<evidence type="ECO:0000256" key="2">
    <source>
        <dbReference type="ARBA" id="ARBA00022737"/>
    </source>
</evidence>
<dbReference type="InterPro" id="IPR011004">
    <property type="entry name" value="Trimer_LpxA-like_sf"/>
</dbReference>
<dbReference type="Gene3D" id="3.40.50.20">
    <property type="match status" value="1"/>
</dbReference>
<dbReference type="Proteomes" id="UP001257739">
    <property type="component" value="Unassembled WGS sequence"/>
</dbReference>
<dbReference type="PROSITE" id="PS00101">
    <property type="entry name" value="HEXAPEP_TRANSFERASES"/>
    <property type="match status" value="1"/>
</dbReference>
<dbReference type="PANTHER" id="PTHR43300">
    <property type="entry name" value="ACETYLTRANSFERASE"/>
    <property type="match status" value="1"/>
</dbReference>
<dbReference type="InterPro" id="IPR001451">
    <property type="entry name" value="Hexapep"/>
</dbReference>
<dbReference type="CDD" id="cd03360">
    <property type="entry name" value="LbH_AT_putative"/>
    <property type="match status" value="1"/>
</dbReference>
<proteinExistence type="predicted"/>
<accession>A0ABU1ULA3</accession>
<keyword evidence="5" id="KW-1185">Reference proteome</keyword>
<evidence type="ECO:0000256" key="1">
    <source>
        <dbReference type="ARBA" id="ARBA00022679"/>
    </source>
</evidence>
<evidence type="ECO:0000313" key="5">
    <source>
        <dbReference type="Proteomes" id="UP001257739"/>
    </source>
</evidence>
<evidence type="ECO:0000259" key="3">
    <source>
        <dbReference type="Pfam" id="PF17836"/>
    </source>
</evidence>
<dbReference type="Pfam" id="PF00132">
    <property type="entry name" value="Hexapep"/>
    <property type="match status" value="1"/>
</dbReference>
<keyword evidence="2" id="KW-0677">Repeat</keyword>